<comment type="caution">
    <text evidence="1">The sequence shown here is derived from an EMBL/GenBank/DDBJ whole genome shotgun (WGS) entry which is preliminary data.</text>
</comment>
<name>A0A0F9N451_9ZZZZ</name>
<accession>A0A0F9N451</accession>
<evidence type="ECO:0000313" key="1">
    <source>
        <dbReference type="EMBL" id="KKN06577.1"/>
    </source>
</evidence>
<gene>
    <name evidence="1" type="ORF">LCGC14_1075930</name>
</gene>
<organism evidence="1">
    <name type="scientific">marine sediment metagenome</name>
    <dbReference type="NCBI Taxonomy" id="412755"/>
    <lineage>
        <taxon>unclassified sequences</taxon>
        <taxon>metagenomes</taxon>
        <taxon>ecological metagenomes</taxon>
    </lineage>
</organism>
<reference evidence="1" key="1">
    <citation type="journal article" date="2015" name="Nature">
        <title>Complex archaea that bridge the gap between prokaryotes and eukaryotes.</title>
        <authorList>
            <person name="Spang A."/>
            <person name="Saw J.H."/>
            <person name="Jorgensen S.L."/>
            <person name="Zaremba-Niedzwiedzka K."/>
            <person name="Martijn J."/>
            <person name="Lind A.E."/>
            <person name="van Eijk R."/>
            <person name="Schleper C."/>
            <person name="Guy L."/>
            <person name="Ettema T.J."/>
        </authorList>
    </citation>
    <scope>NUCLEOTIDE SEQUENCE</scope>
</reference>
<dbReference type="EMBL" id="LAZR01004674">
    <property type="protein sequence ID" value="KKN06577.1"/>
    <property type="molecule type" value="Genomic_DNA"/>
</dbReference>
<sequence length="52" mass="5768">SRKGFWTGLSTGYPLGAQGIVLYHFNERIGVFMIGGYNSIWSMNAGIVMKIK</sequence>
<dbReference type="AlphaFoldDB" id="A0A0F9N451"/>
<proteinExistence type="predicted"/>
<protein>
    <submittedName>
        <fullName evidence="1">Uncharacterized protein</fullName>
    </submittedName>
</protein>
<feature type="non-terminal residue" evidence="1">
    <location>
        <position position="1"/>
    </location>
</feature>